<dbReference type="GO" id="GO:0055085">
    <property type="term" value="P:transmembrane transport"/>
    <property type="evidence" value="ECO:0007669"/>
    <property type="project" value="TreeGrafter"/>
</dbReference>
<protein>
    <recommendedName>
        <fullName evidence="9">Permease</fullName>
    </recommendedName>
</protein>
<comment type="subcellular location">
    <subcellularLocation>
        <location evidence="1">Membrane</location>
        <topology evidence="1">Multi-pass membrane protein</topology>
    </subcellularLocation>
</comment>
<evidence type="ECO:0000256" key="3">
    <source>
        <dbReference type="ARBA" id="ARBA00022692"/>
    </source>
</evidence>
<keyword evidence="4 6" id="KW-1133">Transmembrane helix</keyword>
<keyword evidence="5 6" id="KW-0472">Membrane</keyword>
<evidence type="ECO:0000313" key="7">
    <source>
        <dbReference type="EMBL" id="KPL53051.1"/>
    </source>
</evidence>
<feature type="transmembrane region" description="Helical" evidence="6">
    <location>
        <begin position="155"/>
        <end position="176"/>
    </location>
</feature>
<dbReference type="Pfam" id="PF01594">
    <property type="entry name" value="AI-2E_transport"/>
    <property type="match status" value="1"/>
</dbReference>
<keyword evidence="8" id="KW-1185">Reference proteome</keyword>
<evidence type="ECO:0000256" key="2">
    <source>
        <dbReference type="ARBA" id="ARBA00009773"/>
    </source>
</evidence>
<proteinExistence type="inferred from homology"/>
<organism evidence="7 8">
    <name type="scientific">Prosthecodimorpha hirschii</name>
    <dbReference type="NCBI Taxonomy" id="665126"/>
    <lineage>
        <taxon>Bacteria</taxon>
        <taxon>Pseudomonadati</taxon>
        <taxon>Pseudomonadota</taxon>
        <taxon>Alphaproteobacteria</taxon>
        <taxon>Hyphomicrobiales</taxon>
        <taxon>Ancalomicrobiaceae</taxon>
        <taxon>Prosthecodimorpha</taxon>
    </lineage>
</organism>
<feature type="transmembrane region" description="Helical" evidence="6">
    <location>
        <begin position="58"/>
        <end position="78"/>
    </location>
</feature>
<reference evidence="7 8" key="2">
    <citation type="submission" date="2015-10" db="EMBL/GenBank/DDBJ databases">
        <title>Draft Genome Sequence of Prosthecomicrobium hirschii ATCC 27832.</title>
        <authorList>
            <person name="Daniel J."/>
            <person name="Givan S.A."/>
            <person name="Brun Y.V."/>
            <person name="Brown P.J."/>
        </authorList>
    </citation>
    <scope>NUCLEOTIDE SEQUENCE [LARGE SCALE GENOMIC DNA]</scope>
    <source>
        <strain evidence="7 8">16</strain>
    </source>
</reference>
<keyword evidence="3 6" id="KW-0812">Transmembrane</keyword>
<accession>A0A0P6W3R7</accession>
<dbReference type="PANTHER" id="PTHR21716">
    <property type="entry name" value="TRANSMEMBRANE PROTEIN"/>
    <property type="match status" value="1"/>
</dbReference>
<dbReference type="EMBL" id="LJYW01000001">
    <property type="protein sequence ID" value="KPL53051.1"/>
    <property type="molecule type" value="Genomic_DNA"/>
</dbReference>
<sequence>MPLSAWRSWSEPAIVGLFVLALLVALRSAAAIAVPMTAAVILGSVLAHIGDRAQRIGVPPVVAGMVLVAATSVGLFVLGNSVADAIGSIVDRIPDLTRRIEKLAGPVIGYFDGLHALMAERSVQPGGQGEGSLGRLASAVDMSAVTGFLGGLTPAFGEVLVFLATLAFFVAGRAALRRKAILAFGDRDRRLTVIRVFNAAEATLATYFGTTSLIYLAVGAATAAIAWSSGLANPVLWGVIAFLLSFIPFLGAAIVAAALASAGLLTHQGIVTALWPAIGFTIVHVISENAVIPSILGRRFEINPFMVFVAIVFWSWMWGPMGAALAVPILLVAQTMRDALAGAPLNTLPE</sequence>
<gene>
    <name evidence="7" type="ORF">ABB55_13160</name>
</gene>
<feature type="transmembrane region" description="Helical" evidence="6">
    <location>
        <begin position="307"/>
        <end position="333"/>
    </location>
</feature>
<evidence type="ECO:0008006" key="9">
    <source>
        <dbReference type="Google" id="ProtNLM"/>
    </source>
</evidence>
<dbReference type="AlphaFoldDB" id="A0A0P6W3R7"/>
<feature type="transmembrane region" description="Helical" evidence="6">
    <location>
        <begin position="13"/>
        <end position="46"/>
    </location>
</feature>
<feature type="transmembrane region" description="Helical" evidence="6">
    <location>
        <begin position="196"/>
        <end position="229"/>
    </location>
</feature>
<dbReference type="Proteomes" id="UP000048984">
    <property type="component" value="Unassembled WGS sequence"/>
</dbReference>
<comment type="similarity">
    <text evidence="2">Belongs to the autoinducer-2 exporter (AI-2E) (TC 2.A.86) family.</text>
</comment>
<name>A0A0P6W3R7_9HYPH</name>
<comment type="caution">
    <text evidence="7">The sequence shown here is derived from an EMBL/GenBank/DDBJ whole genome shotgun (WGS) entry which is preliminary data.</text>
</comment>
<dbReference type="STRING" id="665126.ABB55_13160"/>
<dbReference type="GO" id="GO:0016020">
    <property type="term" value="C:membrane"/>
    <property type="evidence" value="ECO:0007669"/>
    <property type="project" value="UniProtKB-SubCell"/>
</dbReference>
<feature type="transmembrane region" description="Helical" evidence="6">
    <location>
        <begin position="269"/>
        <end position="287"/>
    </location>
</feature>
<dbReference type="PANTHER" id="PTHR21716:SF16">
    <property type="entry name" value="BLL1467 PROTEIN"/>
    <property type="match status" value="1"/>
</dbReference>
<evidence type="ECO:0000313" key="8">
    <source>
        <dbReference type="Proteomes" id="UP000048984"/>
    </source>
</evidence>
<evidence type="ECO:0000256" key="5">
    <source>
        <dbReference type="ARBA" id="ARBA00023136"/>
    </source>
</evidence>
<evidence type="ECO:0000256" key="1">
    <source>
        <dbReference type="ARBA" id="ARBA00004141"/>
    </source>
</evidence>
<evidence type="ECO:0000256" key="6">
    <source>
        <dbReference type="SAM" id="Phobius"/>
    </source>
</evidence>
<evidence type="ECO:0000256" key="4">
    <source>
        <dbReference type="ARBA" id="ARBA00022989"/>
    </source>
</evidence>
<feature type="transmembrane region" description="Helical" evidence="6">
    <location>
        <begin position="235"/>
        <end position="262"/>
    </location>
</feature>
<dbReference type="InterPro" id="IPR002549">
    <property type="entry name" value="AI-2E-like"/>
</dbReference>
<reference evidence="7 8" key="1">
    <citation type="submission" date="2015-09" db="EMBL/GenBank/DDBJ databases">
        <authorList>
            <person name="Jackson K.R."/>
            <person name="Lunt B.L."/>
            <person name="Fisher J.N.B."/>
            <person name="Gardner A.V."/>
            <person name="Bailey M.E."/>
            <person name="Deus L.M."/>
            <person name="Earl A.S."/>
            <person name="Gibby P.D."/>
            <person name="Hartmann K.A."/>
            <person name="Liu J.E."/>
            <person name="Manci A.M."/>
            <person name="Nielsen D.A."/>
            <person name="Solomon M.B."/>
            <person name="Breakwell D.P."/>
            <person name="Burnett S.H."/>
            <person name="Grose J.H."/>
        </authorList>
    </citation>
    <scope>NUCLEOTIDE SEQUENCE [LARGE SCALE GENOMIC DNA]</scope>
    <source>
        <strain evidence="7 8">16</strain>
    </source>
</reference>